<dbReference type="RefSeq" id="WP_169660283.1">
    <property type="nucleotide sequence ID" value="NZ_JABANE010000132.1"/>
</dbReference>
<sequence>MGQEWESEIVGGYGKEILIYSKYFRDLGINHPDDMSSIILTSFHRYLNDIDIKLDEQVKLYKDYWEKSNQAEINRKRKEFNEFSVNDSVNFLYNYDYVSKEQEDKDMDDVCIAKGFVISKDSVDLRLQVRLLESCDEKGIIISKSNIYIQEGSEWIIKEKDKIEIMKVGETKWTNYDIWETID</sequence>
<evidence type="ECO:0000313" key="3">
    <source>
        <dbReference type="Proteomes" id="UP000576082"/>
    </source>
</evidence>
<organism evidence="2 3">
    <name type="scientific">Flammeovirga aprica JL-4</name>
    <dbReference type="NCBI Taxonomy" id="694437"/>
    <lineage>
        <taxon>Bacteria</taxon>
        <taxon>Pseudomonadati</taxon>
        <taxon>Bacteroidota</taxon>
        <taxon>Cytophagia</taxon>
        <taxon>Cytophagales</taxon>
        <taxon>Flammeovirgaceae</taxon>
        <taxon>Flammeovirga</taxon>
    </lineage>
</organism>
<comment type="caution">
    <text evidence="2">The sequence shown here is derived from an EMBL/GenBank/DDBJ whole genome shotgun (WGS) entry which is preliminary data.</text>
</comment>
<feature type="domain" description="DUF6794" evidence="1">
    <location>
        <begin position="21"/>
        <end position="47"/>
    </location>
</feature>
<dbReference type="AlphaFoldDB" id="A0A7X9XCY3"/>
<accession>A0A7X9XCY3</accession>
<keyword evidence="3" id="KW-1185">Reference proteome</keyword>
<evidence type="ECO:0000259" key="1">
    <source>
        <dbReference type="Pfam" id="PF20594"/>
    </source>
</evidence>
<evidence type="ECO:0000313" key="2">
    <source>
        <dbReference type="EMBL" id="NME72089.1"/>
    </source>
</evidence>
<reference evidence="2 3" key="1">
    <citation type="submission" date="2020-04" db="EMBL/GenBank/DDBJ databases">
        <title>Flammeovirga sp. SR4, a novel species isolated from seawater.</title>
        <authorList>
            <person name="Wang X."/>
        </authorList>
    </citation>
    <scope>NUCLEOTIDE SEQUENCE [LARGE SCALE GENOMIC DNA]</scope>
    <source>
        <strain evidence="2 3">ATCC 23126</strain>
    </source>
</reference>
<dbReference type="Pfam" id="PF20594">
    <property type="entry name" value="DUF6794"/>
    <property type="match status" value="1"/>
</dbReference>
<gene>
    <name evidence="2" type="ORF">HHU12_29270</name>
</gene>
<name>A0A7X9XCY3_9BACT</name>
<proteinExistence type="predicted"/>
<dbReference type="InterPro" id="IPR046744">
    <property type="entry name" value="DUF6794"/>
</dbReference>
<protein>
    <recommendedName>
        <fullName evidence="1">DUF6794 domain-containing protein</fullName>
    </recommendedName>
</protein>
<dbReference type="Proteomes" id="UP000576082">
    <property type="component" value="Unassembled WGS sequence"/>
</dbReference>
<dbReference type="EMBL" id="JABANE010000132">
    <property type="protein sequence ID" value="NME72089.1"/>
    <property type="molecule type" value="Genomic_DNA"/>
</dbReference>